<dbReference type="InterPro" id="IPR031165">
    <property type="entry name" value="GNAT_YJDJ"/>
</dbReference>
<evidence type="ECO:0000313" key="4">
    <source>
        <dbReference type="Proteomes" id="UP000241203"/>
    </source>
</evidence>
<reference evidence="2 4" key="1">
    <citation type="submission" date="2018-03" db="EMBL/GenBank/DDBJ databases">
        <title>Genomic Encyclopedia of Archaeal and Bacterial Type Strains, Phase II (KMG-II): from individual species to whole genera.</title>
        <authorList>
            <person name="Goeker M."/>
        </authorList>
    </citation>
    <scope>NUCLEOTIDE SEQUENCE [LARGE SCALE GENOMIC DNA]</scope>
    <source>
        <strain evidence="2 4">DSM 21548</strain>
    </source>
</reference>
<dbReference type="EMBL" id="RZGY01000001">
    <property type="protein sequence ID" value="RUQ87172.1"/>
    <property type="molecule type" value="Genomic_DNA"/>
</dbReference>
<accession>A0A2P8GWF2</accession>
<proteinExistence type="predicted"/>
<dbReference type="RefSeq" id="WP_106563328.1">
    <property type="nucleotide sequence ID" value="NZ_PYAU01000001.1"/>
</dbReference>
<dbReference type="Pfam" id="PF14542">
    <property type="entry name" value="Acetyltransf_CG"/>
    <property type="match status" value="1"/>
</dbReference>
<dbReference type="Proteomes" id="UP000268291">
    <property type="component" value="Unassembled WGS sequence"/>
</dbReference>
<feature type="domain" description="N-acetyltransferase" evidence="1">
    <location>
        <begin position="7"/>
        <end position="94"/>
    </location>
</feature>
<name>A0A2P8GWF2_9MICO</name>
<sequence>MTTTEFANERDASRYTMRRGGVIVSALDYRDDGRTVSFTRAFTNLPFRGNGYAADLTAYAVDDVEKAGGRTIIPMCWYVADWFAVHPERSHLLAPR</sequence>
<organism evidence="2 4">
    <name type="scientific">Labedella gwakjiensis</name>
    <dbReference type="NCBI Taxonomy" id="390269"/>
    <lineage>
        <taxon>Bacteria</taxon>
        <taxon>Bacillati</taxon>
        <taxon>Actinomycetota</taxon>
        <taxon>Actinomycetes</taxon>
        <taxon>Micrococcales</taxon>
        <taxon>Microbacteriaceae</taxon>
        <taxon>Labedella</taxon>
    </lineage>
</organism>
<dbReference type="EMBL" id="PYAU01000001">
    <property type="protein sequence ID" value="PSL38292.1"/>
    <property type="molecule type" value="Genomic_DNA"/>
</dbReference>
<evidence type="ECO:0000313" key="2">
    <source>
        <dbReference type="EMBL" id="PSL38292.1"/>
    </source>
</evidence>
<evidence type="ECO:0000313" key="3">
    <source>
        <dbReference type="EMBL" id="RUQ87172.1"/>
    </source>
</evidence>
<dbReference type="OrthoDB" id="5405911at2"/>
<dbReference type="Gene3D" id="3.40.630.30">
    <property type="match status" value="1"/>
</dbReference>
<gene>
    <name evidence="2" type="ORF">CLV49_1909</name>
    <name evidence="3" type="ORF">ELQ93_09675</name>
</gene>
<dbReference type="InterPro" id="IPR016181">
    <property type="entry name" value="Acyl_CoA_acyltransferase"/>
</dbReference>
<dbReference type="Proteomes" id="UP000241203">
    <property type="component" value="Unassembled WGS sequence"/>
</dbReference>
<reference evidence="3 5" key="2">
    <citation type="submission" date="2018-12" db="EMBL/GenBank/DDBJ databases">
        <authorList>
            <person name="hu s."/>
            <person name="Xu Y."/>
            <person name="Xu B."/>
            <person name="Li F."/>
        </authorList>
    </citation>
    <scope>NUCLEOTIDE SEQUENCE [LARGE SCALE GENOMIC DNA]</scope>
    <source>
        <strain evidence="3 5">KSW2-17</strain>
    </source>
</reference>
<keyword evidence="5" id="KW-1185">Reference proteome</keyword>
<dbReference type="SUPFAM" id="SSF55729">
    <property type="entry name" value="Acyl-CoA N-acyltransferases (Nat)"/>
    <property type="match status" value="1"/>
</dbReference>
<evidence type="ECO:0000313" key="5">
    <source>
        <dbReference type="Proteomes" id="UP000268291"/>
    </source>
</evidence>
<dbReference type="AlphaFoldDB" id="A0A2P8GWF2"/>
<evidence type="ECO:0000259" key="1">
    <source>
        <dbReference type="PROSITE" id="PS51729"/>
    </source>
</evidence>
<comment type="caution">
    <text evidence="2">The sequence shown here is derived from an EMBL/GenBank/DDBJ whole genome shotgun (WGS) entry which is preliminary data.</text>
</comment>
<dbReference type="PROSITE" id="PS51729">
    <property type="entry name" value="GNAT_YJDJ"/>
    <property type="match status" value="1"/>
</dbReference>
<protein>
    <submittedName>
        <fullName evidence="3">N-acetyltransferase</fullName>
    </submittedName>
</protein>